<dbReference type="Proteomes" id="UP000239735">
    <property type="component" value="Unassembled WGS sequence"/>
</dbReference>
<name>A0A2N9LG70_9BACT</name>
<reference evidence="2" key="1">
    <citation type="submission" date="2018-02" db="EMBL/GenBank/DDBJ databases">
        <authorList>
            <person name="Hausmann B."/>
        </authorList>
    </citation>
    <scope>NUCLEOTIDE SEQUENCE [LARGE SCALE GENOMIC DNA]</scope>
    <source>
        <strain evidence="2">Peat soil MAG SbA5</strain>
    </source>
</reference>
<evidence type="ECO:0000313" key="1">
    <source>
        <dbReference type="EMBL" id="SPE22025.1"/>
    </source>
</evidence>
<dbReference type="Gene3D" id="1.10.150.320">
    <property type="entry name" value="Photosystem II 12 kDa extrinsic protein"/>
    <property type="match status" value="1"/>
</dbReference>
<dbReference type="EMBL" id="OKRB01000090">
    <property type="protein sequence ID" value="SPE22025.1"/>
    <property type="molecule type" value="Genomic_DNA"/>
</dbReference>
<proteinExistence type="predicted"/>
<dbReference type="Pfam" id="PF12836">
    <property type="entry name" value="HHH_3"/>
    <property type="match status" value="1"/>
</dbReference>
<protein>
    <submittedName>
        <fullName evidence="1">Helix-hairpin-helix protein</fullName>
    </submittedName>
</protein>
<gene>
    <name evidence="1" type="ORF">SBA5_330067</name>
</gene>
<dbReference type="AlphaFoldDB" id="A0A2N9LG70"/>
<dbReference type="SUPFAM" id="SSF81585">
    <property type="entry name" value="PsbU/PolX domain-like"/>
    <property type="match status" value="1"/>
</dbReference>
<organism evidence="1 2">
    <name type="scientific">Candidatus Sulfuritelmatomonas gaucii</name>
    <dbReference type="NCBI Taxonomy" id="2043161"/>
    <lineage>
        <taxon>Bacteria</taxon>
        <taxon>Pseudomonadati</taxon>
        <taxon>Acidobacteriota</taxon>
        <taxon>Terriglobia</taxon>
        <taxon>Terriglobales</taxon>
        <taxon>Acidobacteriaceae</taxon>
        <taxon>Candidatus Sulfuritelmatomonas</taxon>
    </lineage>
</organism>
<accession>A0A2N9LG70</accession>
<sequence length="133" mass="14592">MPQLLLAAGALRGIQVQVKLSALVLLVPVVLAGCTKHDRSPDEIRQQAARATSTATRDAKAVFQGVVEGVKQQRTININRSSADDLKSLPGIDDAAAHRIVEHRPYSDSDDLVKRHIISRAEYDRIYGKIEAR</sequence>
<evidence type="ECO:0000313" key="2">
    <source>
        <dbReference type="Proteomes" id="UP000239735"/>
    </source>
</evidence>